<dbReference type="Proteomes" id="UP000027821">
    <property type="component" value="Unassembled WGS sequence"/>
</dbReference>
<comment type="caution">
    <text evidence="1">The sequence shown here is derived from an EMBL/GenBank/DDBJ whole genome shotgun (WGS) entry which is preliminary data.</text>
</comment>
<dbReference type="STRING" id="1048983.EL17_15995"/>
<reference evidence="1 2" key="1">
    <citation type="submission" date="2014-04" db="EMBL/GenBank/DDBJ databases">
        <title>Characterization and application of a salt tolerant electro-active bacterium.</title>
        <authorList>
            <person name="Yang L."/>
            <person name="Wei S."/>
            <person name="Tay Q.X.M."/>
        </authorList>
    </citation>
    <scope>NUCLEOTIDE SEQUENCE [LARGE SCALE GENOMIC DNA]</scope>
    <source>
        <strain evidence="1 2">LY1</strain>
    </source>
</reference>
<dbReference type="AlphaFoldDB" id="A0A074KY58"/>
<keyword evidence="2" id="KW-1185">Reference proteome</keyword>
<protein>
    <submittedName>
        <fullName evidence="1">Uncharacterized protein</fullName>
    </submittedName>
</protein>
<name>A0A074KY58_9BACT</name>
<evidence type="ECO:0000313" key="2">
    <source>
        <dbReference type="Proteomes" id="UP000027821"/>
    </source>
</evidence>
<dbReference type="EMBL" id="JMIH01000023">
    <property type="protein sequence ID" value="KEO73110.1"/>
    <property type="molecule type" value="Genomic_DNA"/>
</dbReference>
<dbReference type="OrthoDB" id="6886737at2"/>
<proteinExistence type="predicted"/>
<organism evidence="1 2">
    <name type="scientific">Anditalea andensis</name>
    <dbReference type="NCBI Taxonomy" id="1048983"/>
    <lineage>
        <taxon>Bacteria</taxon>
        <taxon>Pseudomonadati</taxon>
        <taxon>Bacteroidota</taxon>
        <taxon>Cytophagia</taxon>
        <taxon>Cytophagales</taxon>
        <taxon>Cytophagaceae</taxon>
        <taxon>Anditalea</taxon>
    </lineage>
</organism>
<dbReference type="eggNOG" id="ENOG5033KSE">
    <property type="taxonomic scope" value="Bacteria"/>
</dbReference>
<evidence type="ECO:0000313" key="1">
    <source>
        <dbReference type="EMBL" id="KEO73110.1"/>
    </source>
</evidence>
<gene>
    <name evidence="1" type="ORF">EL17_15995</name>
</gene>
<sequence>MNRRKFLTITGIGAAAMAIPTIGLTSTSLFDAAKGVLHQEFNYLNLDGDGVDQYLHEYLKKNSEGISYELKMKAFHLFNVRAEKSTIVTHLTQNYLLSTDFFINKMDETKTVYYLGPYNPYTAPCTNPYTNHFYPSAS</sequence>
<accession>A0A074KY58</accession>
<dbReference type="RefSeq" id="WP_035076437.1">
    <property type="nucleotide sequence ID" value="NZ_JMIH01000023.1"/>
</dbReference>